<evidence type="ECO:0000313" key="2">
    <source>
        <dbReference type="Proteomes" id="UP000779900"/>
    </source>
</evidence>
<dbReference type="InterPro" id="IPR013783">
    <property type="entry name" value="Ig-like_fold"/>
</dbReference>
<accession>A0A937XEY3</accession>
<dbReference type="Proteomes" id="UP000779900">
    <property type="component" value="Unassembled WGS sequence"/>
</dbReference>
<evidence type="ECO:0000313" key="1">
    <source>
        <dbReference type="EMBL" id="MBM3332480.1"/>
    </source>
</evidence>
<proteinExistence type="predicted"/>
<sequence>MLFAGAGRLSGAVVTFDAVAPQSGQESFRHLWNITLHNPMSDTTSVFFRVEARDAKAGVVFSASTPRIVLSPGDRRLAASEVKLTEVWCKKGYEAFSGPAVPLPEGDYSYVITLIPRLAQSAFFFRVRVPRRVELVWPPNGAVVTDSQPVLVWTPPEVSGPILPHRYELRVAELGPGQAALTAVRRSRPVFRESQVATTAFRVPSGTTFVPGRTYAWLVTATDTAGSPVDTVRTQSRAGTFVFRPTPSEAGTQTRFTFPGAGRAATGYTSLVVTSDVPDAELCVFEYSLASDSAVQEWHVIGHFPEARGSFVGMWASDSAVIRAGRTFPSPCLLRGTVLGRKAQRGQTEPLALVINQPPPPDRRGCGGCNQVPDE</sequence>
<protein>
    <submittedName>
        <fullName evidence="1">Uncharacterized protein</fullName>
    </submittedName>
</protein>
<name>A0A937XEY3_UNCW3</name>
<organism evidence="1 2">
    <name type="scientific">candidate division WOR-3 bacterium</name>
    <dbReference type="NCBI Taxonomy" id="2052148"/>
    <lineage>
        <taxon>Bacteria</taxon>
        <taxon>Bacteria division WOR-3</taxon>
    </lineage>
</organism>
<dbReference type="EMBL" id="VGIR01000092">
    <property type="protein sequence ID" value="MBM3332480.1"/>
    <property type="molecule type" value="Genomic_DNA"/>
</dbReference>
<dbReference type="AlphaFoldDB" id="A0A937XEY3"/>
<comment type="caution">
    <text evidence="1">The sequence shown here is derived from an EMBL/GenBank/DDBJ whole genome shotgun (WGS) entry which is preliminary data.</text>
</comment>
<dbReference type="Gene3D" id="2.60.40.10">
    <property type="entry name" value="Immunoglobulins"/>
    <property type="match status" value="1"/>
</dbReference>
<reference evidence="1" key="1">
    <citation type="submission" date="2019-03" db="EMBL/GenBank/DDBJ databases">
        <title>Lake Tanganyika Metagenome-Assembled Genomes (MAGs).</title>
        <authorList>
            <person name="Tran P."/>
        </authorList>
    </citation>
    <scope>NUCLEOTIDE SEQUENCE</scope>
    <source>
        <strain evidence="1">K_DeepCast_150m_m2_040</strain>
    </source>
</reference>
<gene>
    <name evidence="1" type="ORF">FJY68_11645</name>
</gene>